<reference evidence="6" key="1">
    <citation type="submission" date="2025-08" db="UniProtKB">
        <authorList>
            <consortium name="RefSeq"/>
        </authorList>
    </citation>
    <scope>IDENTIFICATION</scope>
    <source>
        <tissue evidence="6">Whole sample</tissue>
    </source>
</reference>
<protein>
    <submittedName>
        <fullName evidence="6">Coadhesin-like</fullName>
    </submittedName>
</protein>
<dbReference type="InterPro" id="IPR000884">
    <property type="entry name" value="TSP1_rpt"/>
</dbReference>
<evidence type="ECO:0000256" key="4">
    <source>
        <dbReference type="SAM" id="SignalP"/>
    </source>
</evidence>
<keyword evidence="2" id="KW-1015">Disulfide bond</keyword>
<dbReference type="PROSITE" id="PS50092">
    <property type="entry name" value="TSP1"/>
    <property type="match status" value="3"/>
</dbReference>
<accession>A0A8B8AS10</accession>
<name>A0A8B8AS10_CRAVI</name>
<dbReference type="FunFam" id="2.20.100.10:FF:000001">
    <property type="entry name" value="semaphorin-5A isoform X1"/>
    <property type="match status" value="2"/>
</dbReference>
<organism evidence="5 6">
    <name type="scientific">Crassostrea virginica</name>
    <name type="common">Eastern oyster</name>
    <dbReference type="NCBI Taxonomy" id="6565"/>
    <lineage>
        <taxon>Eukaryota</taxon>
        <taxon>Metazoa</taxon>
        <taxon>Spiralia</taxon>
        <taxon>Lophotrochozoa</taxon>
        <taxon>Mollusca</taxon>
        <taxon>Bivalvia</taxon>
        <taxon>Autobranchia</taxon>
        <taxon>Pteriomorphia</taxon>
        <taxon>Ostreida</taxon>
        <taxon>Ostreoidea</taxon>
        <taxon>Ostreidae</taxon>
        <taxon>Crassostrea</taxon>
    </lineage>
</organism>
<evidence type="ECO:0000313" key="6">
    <source>
        <dbReference type="RefSeq" id="XP_022292989.1"/>
    </source>
</evidence>
<dbReference type="Gene3D" id="2.20.100.10">
    <property type="entry name" value="Thrombospondin type-1 (TSP1) repeat"/>
    <property type="match status" value="3"/>
</dbReference>
<evidence type="ECO:0000256" key="2">
    <source>
        <dbReference type="ARBA" id="ARBA00023157"/>
    </source>
</evidence>
<dbReference type="PANTHER" id="PTHR22906:SF21">
    <property type="entry name" value="SEMA DOMAIN-CONTAINING PROTEIN"/>
    <property type="match status" value="1"/>
</dbReference>
<dbReference type="SMART" id="SM00209">
    <property type="entry name" value="TSP1"/>
    <property type="match status" value="2"/>
</dbReference>
<dbReference type="InterPro" id="IPR052065">
    <property type="entry name" value="Compl_asym_regulator"/>
</dbReference>
<dbReference type="PANTHER" id="PTHR22906">
    <property type="entry name" value="PROPERDIN"/>
    <property type="match status" value="1"/>
</dbReference>
<dbReference type="GeneID" id="111103800"/>
<keyword evidence="4" id="KW-0732">Signal</keyword>
<evidence type="ECO:0000256" key="3">
    <source>
        <dbReference type="SAM" id="MobiDB-lite"/>
    </source>
</evidence>
<sequence>MTKISVGLLVFLTITLIFLISVQGKKGRESDVAKDKRFVQRYKCRPWTKYYYVRCRIIKKYRRDTYRKCGWWGRRRCKTGTKYFWKFEWSRCRRHCPLNGKWSKWTLWRNSGGCTGTKLPCIGRQGLYRTRSCTNPKPKYGGRSCRGPSIQWSFRPCKPANTQVNGNWSGWGRWRPIGACSKRCGRGKRLMVRERTCTQPAPRCGGRPCSGSSREKKYKSCRRKRCKVDGKWSGWGNWDHFRACSATCGPGVRYRYRYRACDNPKPQYGGNKCPGPQKDEDFKKCLVQKCPKISNGKDGPINKESTTNQTSTITSGQNSSGNRTETKA</sequence>
<feature type="signal peptide" evidence="4">
    <location>
        <begin position="1"/>
        <end position="24"/>
    </location>
</feature>
<dbReference type="AlphaFoldDB" id="A0A8B8AS10"/>
<gene>
    <name evidence="6" type="primary">LOC111103800</name>
</gene>
<feature type="chain" id="PRO_5034587926" evidence="4">
    <location>
        <begin position="25"/>
        <end position="328"/>
    </location>
</feature>
<dbReference type="InterPro" id="IPR036383">
    <property type="entry name" value="TSP1_rpt_sf"/>
</dbReference>
<dbReference type="Proteomes" id="UP000694844">
    <property type="component" value="Chromosome 7"/>
</dbReference>
<evidence type="ECO:0000256" key="1">
    <source>
        <dbReference type="ARBA" id="ARBA00022737"/>
    </source>
</evidence>
<dbReference type="Pfam" id="PF00090">
    <property type="entry name" value="TSP_1"/>
    <property type="match status" value="2"/>
</dbReference>
<evidence type="ECO:0000313" key="5">
    <source>
        <dbReference type="Proteomes" id="UP000694844"/>
    </source>
</evidence>
<dbReference type="SUPFAM" id="SSF82895">
    <property type="entry name" value="TSP-1 type 1 repeat"/>
    <property type="match status" value="2"/>
</dbReference>
<dbReference type="RefSeq" id="XP_022292989.1">
    <property type="nucleotide sequence ID" value="XM_022437281.1"/>
</dbReference>
<keyword evidence="5" id="KW-1185">Reference proteome</keyword>
<keyword evidence="1" id="KW-0677">Repeat</keyword>
<dbReference type="OrthoDB" id="6142508at2759"/>
<dbReference type="KEGG" id="cvn:111103800"/>
<feature type="region of interest" description="Disordered" evidence="3">
    <location>
        <begin position="292"/>
        <end position="328"/>
    </location>
</feature>
<proteinExistence type="predicted"/>
<feature type="compositionally biased region" description="Polar residues" evidence="3">
    <location>
        <begin position="303"/>
        <end position="328"/>
    </location>
</feature>